<keyword evidence="5" id="KW-0805">Transcription regulation</keyword>
<evidence type="ECO:0000313" key="11">
    <source>
        <dbReference type="EMBL" id="HHF08972.1"/>
    </source>
</evidence>
<comment type="caution">
    <text evidence="11">The sequence shown here is derived from an EMBL/GenBank/DDBJ whole genome shotgun (WGS) entry which is preliminary data.</text>
</comment>
<dbReference type="InterPro" id="IPR000394">
    <property type="entry name" value="RNA_pol_sigma_54"/>
</dbReference>
<dbReference type="GO" id="GO:0016779">
    <property type="term" value="F:nucleotidyltransferase activity"/>
    <property type="evidence" value="ECO:0007669"/>
    <property type="project" value="UniProtKB-KW"/>
</dbReference>
<dbReference type="Gene3D" id="1.10.10.60">
    <property type="entry name" value="Homeodomain-like"/>
    <property type="match status" value="1"/>
</dbReference>
<sequence length="385" mass="45072">MKLSHNLTQRLEQKLKLSLKVQQALKLLQFNCLELKSELNGIVEENPLLELERDEYELIPEESAEEKEEDYDTRMDYNIYMREIRDDFQGWDFERIEGPQPSFEEMLSNLAYYLLEDAEFQAFETLKENMDEKGILKKKLKEIACEYNFPLKLLEKVIQQIREVGFEGIFSESLEEMKKLRGDSLFPTSGYEDGMPIRYIEPDLFIDFNDGNFIVSVRDYGLTIKIDETYKQCLQELNSEAGKYLNEKLQEAKFYVNALEKRRSILFSIGWELVKKNSAFFLGQKKRFIPLKMTEIAEKKDVVVSTVSRAVKGKYVQTPVGTFPLRYFFGSAQTRQDAMEMIAELVKENPGLSDSKIAKILQQRGIKIARRTINKYRRMLFSGEV</sequence>
<gene>
    <name evidence="11" type="ORF">ENL26_04330</name>
</gene>
<name>A0A7C5HZ10_9BACT</name>
<dbReference type="GO" id="GO:0006352">
    <property type="term" value="P:DNA-templated transcription initiation"/>
    <property type="evidence" value="ECO:0007669"/>
    <property type="project" value="InterPro"/>
</dbReference>
<dbReference type="Gene3D" id="1.10.10.1330">
    <property type="entry name" value="RNA polymerase sigma-54 factor, core-binding domain"/>
    <property type="match status" value="1"/>
</dbReference>
<dbReference type="Pfam" id="PF04552">
    <property type="entry name" value="Sigma54_DBD"/>
    <property type="match status" value="1"/>
</dbReference>
<evidence type="ECO:0000256" key="4">
    <source>
        <dbReference type="ARBA" id="ARBA00022695"/>
    </source>
</evidence>
<feature type="domain" description="RNA polymerase sigma factor 54 DNA-binding" evidence="9">
    <location>
        <begin position="243"/>
        <end position="380"/>
    </location>
</feature>
<dbReference type="InterPro" id="IPR007046">
    <property type="entry name" value="RNA_pol_sigma_54_core-bd"/>
</dbReference>
<dbReference type="Pfam" id="PF04963">
    <property type="entry name" value="Sigma54_CBD"/>
    <property type="match status" value="1"/>
</dbReference>
<dbReference type="Proteomes" id="UP000886129">
    <property type="component" value="Unassembled WGS sequence"/>
</dbReference>
<dbReference type="Pfam" id="PF00309">
    <property type="entry name" value="Sigma54_AID"/>
    <property type="match status" value="1"/>
</dbReference>
<accession>A0A7C5HZ10</accession>
<evidence type="ECO:0000256" key="6">
    <source>
        <dbReference type="ARBA" id="ARBA00023082"/>
    </source>
</evidence>
<dbReference type="GO" id="GO:0001216">
    <property type="term" value="F:DNA-binding transcription activator activity"/>
    <property type="evidence" value="ECO:0007669"/>
    <property type="project" value="InterPro"/>
</dbReference>
<reference evidence="11" key="1">
    <citation type="journal article" date="2020" name="mSystems">
        <title>Genome- and Community-Level Interaction Insights into Carbon Utilization and Element Cycling Functions of Hydrothermarchaeota in Hydrothermal Sediment.</title>
        <authorList>
            <person name="Zhou Z."/>
            <person name="Liu Y."/>
            <person name="Xu W."/>
            <person name="Pan J."/>
            <person name="Luo Z.H."/>
            <person name="Li M."/>
        </authorList>
    </citation>
    <scope>NUCLEOTIDE SEQUENCE [LARGE SCALE GENOMIC DNA]</scope>
    <source>
        <strain evidence="11">HyVt-80</strain>
    </source>
</reference>
<keyword evidence="4" id="KW-0548">Nucleotidyltransferase</keyword>
<dbReference type="PROSITE" id="PS50044">
    <property type="entry name" value="SIGMA54_3"/>
    <property type="match status" value="1"/>
</dbReference>
<dbReference type="InterPro" id="IPR038709">
    <property type="entry name" value="RpoN_core-bd_sf"/>
</dbReference>
<keyword evidence="8" id="KW-0804">Transcription</keyword>
<dbReference type="GO" id="GO:0003677">
    <property type="term" value="F:DNA binding"/>
    <property type="evidence" value="ECO:0007669"/>
    <property type="project" value="UniProtKB-KW"/>
</dbReference>
<keyword evidence="2" id="KW-0240">DNA-directed RNA polymerase</keyword>
<keyword evidence="7" id="KW-0238">DNA-binding</keyword>
<dbReference type="GO" id="GO:0016987">
    <property type="term" value="F:sigma factor activity"/>
    <property type="evidence" value="ECO:0007669"/>
    <property type="project" value="UniProtKB-KW"/>
</dbReference>
<evidence type="ECO:0000259" key="9">
    <source>
        <dbReference type="Pfam" id="PF04552"/>
    </source>
</evidence>
<dbReference type="GO" id="GO:0000428">
    <property type="term" value="C:DNA-directed RNA polymerase complex"/>
    <property type="evidence" value="ECO:0007669"/>
    <property type="project" value="UniProtKB-KW"/>
</dbReference>
<proteinExistence type="inferred from homology"/>
<evidence type="ECO:0000256" key="7">
    <source>
        <dbReference type="ARBA" id="ARBA00023125"/>
    </source>
</evidence>
<evidence type="ECO:0000256" key="1">
    <source>
        <dbReference type="ARBA" id="ARBA00008798"/>
    </source>
</evidence>
<comment type="similarity">
    <text evidence="1">Belongs to the sigma-54 factor family.</text>
</comment>
<dbReference type="EMBL" id="DRTH01000261">
    <property type="protein sequence ID" value="HHF08972.1"/>
    <property type="molecule type" value="Genomic_DNA"/>
</dbReference>
<keyword evidence="3" id="KW-0808">Transferase</keyword>
<protein>
    <submittedName>
        <fullName evidence="11">RNA polymerase subunit sigma-54</fullName>
    </submittedName>
</protein>
<dbReference type="InterPro" id="IPR007634">
    <property type="entry name" value="RNA_pol_sigma_54_DNA-bd"/>
</dbReference>
<dbReference type="PANTHER" id="PTHR32248">
    <property type="entry name" value="RNA POLYMERASE SIGMA-54 FACTOR"/>
    <property type="match status" value="1"/>
</dbReference>
<evidence type="ECO:0000256" key="3">
    <source>
        <dbReference type="ARBA" id="ARBA00022679"/>
    </source>
</evidence>
<dbReference type="PIRSF" id="PIRSF000774">
    <property type="entry name" value="RpoN"/>
    <property type="match status" value="1"/>
</dbReference>
<keyword evidence="6" id="KW-0731">Sigma factor</keyword>
<feature type="domain" description="RNA polymerase sigma factor 54 core-binding" evidence="10">
    <location>
        <begin position="100"/>
        <end position="176"/>
    </location>
</feature>
<dbReference type="PANTHER" id="PTHR32248:SF4">
    <property type="entry name" value="RNA POLYMERASE SIGMA-54 FACTOR"/>
    <property type="match status" value="1"/>
</dbReference>
<evidence type="ECO:0000256" key="5">
    <source>
        <dbReference type="ARBA" id="ARBA00023015"/>
    </source>
</evidence>
<evidence type="ECO:0000256" key="8">
    <source>
        <dbReference type="ARBA" id="ARBA00023163"/>
    </source>
</evidence>
<dbReference type="PROSITE" id="PS00718">
    <property type="entry name" value="SIGMA54_2"/>
    <property type="match status" value="1"/>
</dbReference>
<dbReference type="AlphaFoldDB" id="A0A7C5HZ10"/>
<organism evidence="11">
    <name type="scientific">Kosmotoga arenicorallina</name>
    <dbReference type="NCBI Taxonomy" id="688066"/>
    <lineage>
        <taxon>Bacteria</taxon>
        <taxon>Thermotogati</taxon>
        <taxon>Thermotogota</taxon>
        <taxon>Thermotogae</taxon>
        <taxon>Kosmotogales</taxon>
        <taxon>Kosmotogaceae</taxon>
        <taxon>Kosmotoga</taxon>
    </lineage>
</organism>
<evidence type="ECO:0000259" key="10">
    <source>
        <dbReference type="Pfam" id="PF04963"/>
    </source>
</evidence>
<evidence type="ECO:0000256" key="2">
    <source>
        <dbReference type="ARBA" id="ARBA00022478"/>
    </source>
</evidence>